<organism evidence="2 3">
    <name type="scientific">Solanum commersonii</name>
    <name type="common">Commerson's wild potato</name>
    <name type="synonym">Commerson's nightshade</name>
    <dbReference type="NCBI Taxonomy" id="4109"/>
    <lineage>
        <taxon>Eukaryota</taxon>
        <taxon>Viridiplantae</taxon>
        <taxon>Streptophyta</taxon>
        <taxon>Embryophyta</taxon>
        <taxon>Tracheophyta</taxon>
        <taxon>Spermatophyta</taxon>
        <taxon>Magnoliopsida</taxon>
        <taxon>eudicotyledons</taxon>
        <taxon>Gunneridae</taxon>
        <taxon>Pentapetalae</taxon>
        <taxon>asterids</taxon>
        <taxon>lamiids</taxon>
        <taxon>Solanales</taxon>
        <taxon>Solanaceae</taxon>
        <taxon>Solanoideae</taxon>
        <taxon>Solaneae</taxon>
        <taxon>Solanum</taxon>
    </lineage>
</organism>
<evidence type="ECO:0000259" key="1">
    <source>
        <dbReference type="Pfam" id="PF07734"/>
    </source>
</evidence>
<dbReference type="EMBL" id="JACXVP010000001">
    <property type="protein sequence ID" value="KAG5632178.1"/>
    <property type="molecule type" value="Genomic_DNA"/>
</dbReference>
<evidence type="ECO:0000313" key="3">
    <source>
        <dbReference type="Proteomes" id="UP000824120"/>
    </source>
</evidence>
<dbReference type="Pfam" id="PF07734">
    <property type="entry name" value="FBA_1"/>
    <property type="match status" value="1"/>
</dbReference>
<feature type="domain" description="F-box associated beta-propeller type 1" evidence="1">
    <location>
        <begin position="57"/>
        <end position="226"/>
    </location>
</feature>
<dbReference type="Proteomes" id="UP000824120">
    <property type="component" value="Chromosome 1"/>
</dbReference>
<dbReference type="PANTHER" id="PTHR31111">
    <property type="entry name" value="BNAA05G37150D PROTEIN-RELATED"/>
    <property type="match status" value="1"/>
</dbReference>
<comment type="caution">
    <text evidence="2">The sequence shown here is derived from an EMBL/GenBank/DDBJ whole genome shotgun (WGS) entry which is preliminary data.</text>
</comment>
<dbReference type="InterPro" id="IPR006527">
    <property type="entry name" value="F-box-assoc_dom_typ1"/>
</dbReference>
<dbReference type="NCBIfam" id="TIGR01640">
    <property type="entry name" value="F_box_assoc_1"/>
    <property type="match status" value="1"/>
</dbReference>
<proteinExistence type="predicted"/>
<dbReference type="AlphaFoldDB" id="A0A9J6B6E9"/>
<keyword evidence="3" id="KW-1185">Reference proteome</keyword>
<evidence type="ECO:0000313" key="2">
    <source>
        <dbReference type="EMBL" id="KAG5632178.1"/>
    </source>
</evidence>
<gene>
    <name evidence="2" type="ORF">H5410_003895</name>
</gene>
<protein>
    <recommendedName>
        <fullName evidence="1">F-box associated beta-propeller type 1 domain-containing protein</fullName>
    </recommendedName>
</protein>
<name>A0A9J6B6E9_SOLCO</name>
<dbReference type="InterPro" id="IPR017451">
    <property type="entry name" value="F-box-assoc_interact_dom"/>
</dbReference>
<dbReference type="OrthoDB" id="1867629at2759"/>
<reference evidence="2 3" key="1">
    <citation type="submission" date="2020-09" db="EMBL/GenBank/DDBJ databases">
        <title>De no assembly of potato wild relative species, Solanum commersonii.</title>
        <authorList>
            <person name="Cho K."/>
        </authorList>
    </citation>
    <scope>NUCLEOTIDE SEQUENCE [LARGE SCALE GENOMIC DNA]</scope>
    <source>
        <strain evidence="2">LZ3.2</strain>
        <tissue evidence="2">Leaf</tissue>
    </source>
</reference>
<accession>A0A9J6B6E9</accession>
<dbReference type="PANTHER" id="PTHR31111:SF136">
    <property type="entry name" value="F-BOX ASSOCIATED DOMAIN-CONTAINING PROTEIN"/>
    <property type="match status" value="1"/>
</dbReference>
<sequence>MNSRSKEISCLRLVDGRDIKQGTAGNCCFPAVHGRPLMGRSSEGHGEGESFRRCIEGVGFGFDQINNDYKVVKIAEVYTDPPYRDPDARKKKIKVYDVCIDSWRESDHVDQQFPSMYYLPCSQIFYKDSCHWFAIPNTEDIVSILCFDITTEVFHVMKMPNNYHSFGRTCYALVILSECLTLICYPDSKSDIDPTQDLMDIWIMREYGVYESWFKKYTIGRRFPIESPLGVWKHNILTFQSTTGYLIFYDLNSGKTQEFSLRGSPRSLRVASYKENLNSIPGGAEPAIPIRMLVATLIVFWNQCFEA</sequence>